<keyword evidence="3" id="KW-0963">Cytoplasm</keyword>
<reference evidence="8" key="3">
    <citation type="submission" date="2025-09" db="UniProtKB">
        <authorList>
            <consortium name="Ensembl"/>
        </authorList>
    </citation>
    <scope>IDENTIFICATION</scope>
</reference>
<dbReference type="PROSITE" id="PS00287">
    <property type="entry name" value="CYSTATIN"/>
    <property type="match status" value="1"/>
</dbReference>
<dbReference type="InterPro" id="IPR001713">
    <property type="entry name" value="Prot_inh_stefin"/>
</dbReference>
<evidence type="ECO:0000313" key="8">
    <source>
        <dbReference type="Ensembl" id="ENSAPLP00020010878.1"/>
    </source>
</evidence>
<name>A0A8B9STG3_ANAPL</name>
<dbReference type="CDD" id="cd00042">
    <property type="entry name" value="CY"/>
    <property type="match status" value="1"/>
</dbReference>
<evidence type="ECO:0000256" key="1">
    <source>
        <dbReference type="ARBA" id="ARBA00004496"/>
    </source>
</evidence>
<dbReference type="Ensembl" id="ENSAPLT00020011718.1">
    <property type="protein sequence ID" value="ENSAPLP00020010878.1"/>
    <property type="gene ID" value="ENSAPLG00020008035.1"/>
</dbReference>
<dbReference type="GO" id="GO:0005829">
    <property type="term" value="C:cytosol"/>
    <property type="evidence" value="ECO:0007669"/>
    <property type="project" value="TreeGrafter"/>
</dbReference>
<dbReference type="InterPro" id="IPR000010">
    <property type="entry name" value="Cystatin_dom"/>
</dbReference>
<evidence type="ECO:0000256" key="4">
    <source>
        <dbReference type="ARBA" id="ARBA00022690"/>
    </source>
</evidence>
<dbReference type="SMART" id="SM00043">
    <property type="entry name" value="CY"/>
    <property type="match status" value="1"/>
</dbReference>
<sequence length="100" mass="11653">METGGLSETQPATPEVQHIADQVKAEFERREHKRYDTFRAIVYRTQVVAGTNYFIKVQISNSDTDYVHLRVFQALPQENQGPSLERYQTGKTRDDPLEYF</sequence>
<evidence type="ECO:0000256" key="5">
    <source>
        <dbReference type="ARBA" id="ARBA00022704"/>
    </source>
</evidence>
<protein>
    <recommendedName>
        <fullName evidence="7">Cystatin domain-containing protein</fullName>
    </recommendedName>
</protein>
<dbReference type="PANTHER" id="PTHR11414:SF20">
    <property type="entry name" value="CYSTATIN-A"/>
    <property type="match status" value="1"/>
</dbReference>
<evidence type="ECO:0000256" key="6">
    <source>
        <dbReference type="SAM" id="MobiDB-lite"/>
    </source>
</evidence>
<evidence type="ECO:0000256" key="3">
    <source>
        <dbReference type="ARBA" id="ARBA00022490"/>
    </source>
</evidence>
<comment type="similarity">
    <text evidence="2">Belongs to the cystatin family.</text>
</comment>
<feature type="domain" description="Cystatin" evidence="7">
    <location>
        <begin position="1"/>
        <end position="100"/>
    </location>
</feature>
<accession>A0A8B9STG3</accession>
<evidence type="ECO:0000256" key="2">
    <source>
        <dbReference type="ARBA" id="ARBA00009403"/>
    </source>
</evidence>
<comment type="subcellular location">
    <subcellularLocation>
        <location evidence="1">Cytoplasm</location>
    </subcellularLocation>
</comment>
<dbReference type="AlphaFoldDB" id="A0A8B9STG3"/>
<evidence type="ECO:0000259" key="7">
    <source>
        <dbReference type="SMART" id="SM00043"/>
    </source>
</evidence>
<keyword evidence="5" id="KW-0789">Thiol protease inhibitor</keyword>
<dbReference type="FunFam" id="3.10.450.10:FF:000001">
    <property type="entry name" value="Cystatin-A"/>
    <property type="match status" value="1"/>
</dbReference>
<dbReference type="InterPro" id="IPR046350">
    <property type="entry name" value="Cystatin_sf"/>
</dbReference>
<dbReference type="InterPro" id="IPR018073">
    <property type="entry name" value="Prot_inh_cystat_CS"/>
</dbReference>
<dbReference type="PRINTS" id="PR00295">
    <property type="entry name" value="STEFINA"/>
</dbReference>
<dbReference type="Pfam" id="PF00031">
    <property type="entry name" value="Cystatin"/>
    <property type="match status" value="1"/>
</dbReference>
<keyword evidence="4" id="KW-0646">Protease inhibitor</keyword>
<evidence type="ECO:0000313" key="9">
    <source>
        <dbReference type="Proteomes" id="UP000694400"/>
    </source>
</evidence>
<proteinExistence type="inferred from homology"/>
<dbReference type="Proteomes" id="UP000694400">
    <property type="component" value="Chromosome 1"/>
</dbReference>
<dbReference type="PANTHER" id="PTHR11414">
    <property type="entry name" value="CYSTATIN FAMILY MEMBER"/>
    <property type="match status" value="1"/>
</dbReference>
<reference evidence="8" key="1">
    <citation type="submission" date="2019-08" db="EMBL/GenBank/DDBJ databases">
        <title>Three high-quality genomes provides insights into domestication of ducks.</title>
        <authorList>
            <person name="Hou Z.C."/>
            <person name="Zhu F."/>
            <person name="Yin Z.T."/>
            <person name="Zhang F."/>
        </authorList>
    </citation>
    <scope>NUCLEOTIDE SEQUENCE [LARGE SCALE GENOMIC DNA]</scope>
</reference>
<organism evidence="8 9">
    <name type="scientific">Anas platyrhynchos</name>
    <name type="common">Mallard</name>
    <name type="synonym">Anas boschas</name>
    <dbReference type="NCBI Taxonomy" id="8839"/>
    <lineage>
        <taxon>Eukaryota</taxon>
        <taxon>Metazoa</taxon>
        <taxon>Chordata</taxon>
        <taxon>Craniata</taxon>
        <taxon>Vertebrata</taxon>
        <taxon>Euteleostomi</taxon>
        <taxon>Archelosauria</taxon>
        <taxon>Archosauria</taxon>
        <taxon>Dinosauria</taxon>
        <taxon>Saurischia</taxon>
        <taxon>Theropoda</taxon>
        <taxon>Coelurosauria</taxon>
        <taxon>Aves</taxon>
        <taxon>Neognathae</taxon>
        <taxon>Galloanserae</taxon>
        <taxon>Anseriformes</taxon>
        <taxon>Anatidae</taxon>
        <taxon>Anatinae</taxon>
        <taxon>Anas</taxon>
    </lineage>
</organism>
<dbReference type="Gene3D" id="3.10.450.10">
    <property type="match status" value="1"/>
</dbReference>
<dbReference type="SUPFAM" id="SSF54403">
    <property type="entry name" value="Cystatin/monellin"/>
    <property type="match status" value="1"/>
</dbReference>
<dbReference type="GO" id="GO:0004869">
    <property type="term" value="F:cysteine-type endopeptidase inhibitor activity"/>
    <property type="evidence" value="ECO:0007669"/>
    <property type="project" value="UniProtKB-KW"/>
</dbReference>
<feature type="region of interest" description="Disordered" evidence="6">
    <location>
        <begin position="80"/>
        <end position="100"/>
    </location>
</feature>
<feature type="compositionally biased region" description="Basic and acidic residues" evidence="6">
    <location>
        <begin position="91"/>
        <end position="100"/>
    </location>
</feature>
<reference evidence="8" key="2">
    <citation type="submission" date="2025-08" db="UniProtKB">
        <authorList>
            <consortium name="Ensembl"/>
        </authorList>
    </citation>
    <scope>IDENTIFICATION</scope>
</reference>